<feature type="signal peptide" evidence="1">
    <location>
        <begin position="1"/>
        <end position="29"/>
    </location>
</feature>
<feature type="chain" id="PRO_5005224044" evidence="1">
    <location>
        <begin position="30"/>
        <end position="271"/>
    </location>
</feature>
<evidence type="ECO:0000256" key="1">
    <source>
        <dbReference type="SAM" id="SignalP"/>
    </source>
</evidence>
<protein>
    <submittedName>
        <fullName evidence="2">Uncharacterized protein</fullName>
    </submittedName>
</protein>
<proteinExistence type="predicted"/>
<dbReference type="AlphaFoldDB" id="A0A0H5RJC1"/>
<reference evidence="2" key="1">
    <citation type="submission" date="2015-04" db="EMBL/GenBank/DDBJ databases">
        <title>The genome sequence of the plant pathogenic Rhizarian Plasmodiophora brassicae reveals insights in its biotrophic life cycle and the origin of chitin synthesis.</title>
        <authorList>
            <person name="Schwelm A."/>
            <person name="Fogelqvist J."/>
            <person name="Knaust A."/>
            <person name="Julke S."/>
            <person name="Lilja T."/>
            <person name="Dhandapani V."/>
            <person name="Bonilla-Rosso G."/>
            <person name="Karlsson M."/>
            <person name="Shevchenko A."/>
            <person name="Choi S.R."/>
            <person name="Kim H.G."/>
            <person name="Park J.Y."/>
            <person name="Lim Y.P."/>
            <person name="Ludwig-Muller J."/>
            <person name="Dixelius C."/>
        </authorList>
    </citation>
    <scope>NUCLEOTIDE SEQUENCE</scope>
    <source>
        <tissue evidence="2">Potato root galls</tissue>
    </source>
</reference>
<sequence>MRIDIQRAILRLAFAALWFAIIFASEASASRMTSQPNTLPLGTGIQLDTEQLTEIGISTDKRTDMILLKKLQKCWLYLFKALMTTRCRFGRDFMESDQSNNAKTVITLNMLITDFNGDQIPAFDASLLPSQFGLFMVDLFSNYNVELGMTISVCRPNRTTSKGTSSKKNPAPGNHLSKRLLPQGHGLVYEHCSKARGLHVLLSDKAREKDWKLKRRANAKKVSFSLLLQGNLANMKLPQPNKKWFAKGYYSQLDQFFSQYFLDAVIVVDQN</sequence>
<evidence type="ECO:0000313" key="2">
    <source>
        <dbReference type="EMBL" id="CRZ08779.1"/>
    </source>
</evidence>
<organism evidence="2">
    <name type="scientific">Spongospora subterranea</name>
    <dbReference type="NCBI Taxonomy" id="70186"/>
    <lineage>
        <taxon>Eukaryota</taxon>
        <taxon>Sar</taxon>
        <taxon>Rhizaria</taxon>
        <taxon>Endomyxa</taxon>
        <taxon>Phytomyxea</taxon>
        <taxon>Plasmodiophorida</taxon>
        <taxon>Plasmodiophoridae</taxon>
        <taxon>Spongospora</taxon>
    </lineage>
</organism>
<dbReference type="EMBL" id="HACM01008337">
    <property type="protein sequence ID" value="CRZ08779.1"/>
    <property type="molecule type" value="Transcribed_RNA"/>
</dbReference>
<accession>A0A0H5RJC1</accession>
<keyword evidence="1" id="KW-0732">Signal</keyword>
<name>A0A0H5RJC1_9EUKA</name>